<feature type="region of interest" description="Disordered" evidence="4">
    <location>
        <begin position="24"/>
        <end position="49"/>
    </location>
</feature>
<evidence type="ECO:0000259" key="6">
    <source>
        <dbReference type="PROSITE" id="PS51164"/>
    </source>
</evidence>
<dbReference type="GO" id="GO:0005975">
    <property type="term" value="P:carbohydrate metabolic process"/>
    <property type="evidence" value="ECO:0007669"/>
    <property type="project" value="InterPro"/>
</dbReference>
<evidence type="ECO:0000256" key="5">
    <source>
        <dbReference type="SAM" id="SignalP"/>
    </source>
</evidence>
<evidence type="ECO:0000313" key="7">
    <source>
        <dbReference type="EMBL" id="KAK3369839.1"/>
    </source>
</evidence>
<protein>
    <recommendedName>
        <fullName evidence="6">CBM1 domain-containing protein</fullName>
    </recommendedName>
</protein>
<keyword evidence="8" id="KW-1185">Reference proteome</keyword>
<keyword evidence="3 5" id="KW-0732">Signal</keyword>
<dbReference type="Pfam" id="PF00734">
    <property type="entry name" value="CBM_1"/>
    <property type="match status" value="1"/>
</dbReference>
<dbReference type="PROSITE" id="PS00562">
    <property type="entry name" value="CBM1_1"/>
    <property type="match status" value="1"/>
</dbReference>
<gene>
    <name evidence="7" type="ORF">B0H63DRAFT_485632</name>
</gene>
<feature type="domain" description="CBM1" evidence="6">
    <location>
        <begin position="53"/>
        <end position="91"/>
    </location>
</feature>
<proteinExistence type="predicted"/>
<dbReference type="EMBL" id="JAULSW010000009">
    <property type="protein sequence ID" value="KAK3369839.1"/>
    <property type="molecule type" value="Genomic_DNA"/>
</dbReference>
<dbReference type="InterPro" id="IPR035971">
    <property type="entry name" value="CBD_sf"/>
</dbReference>
<keyword evidence="2" id="KW-0964">Secreted</keyword>
<dbReference type="GO" id="GO:0030248">
    <property type="term" value="F:cellulose binding"/>
    <property type="evidence" value="ECO:0007669"/>
    <property type="project" value="InterPro"/>
</dbReference>
<comment type="subcellular location">
    <subcellularLocation>
        <location evidence="1">Secreted</location>
    </subcellularLocation>
</comment>
<dbReference type="AlphaFoldDB" id="A0AAE0N564"/>
<dbReference type="PROSITE" id="PS51164">
    <property type="entry name" value="CBM1_2"/>
    <property type="match status" value="1"/>
</dbReference>
<evidence type="ECO:0000256" key="2">
    <source>
        <dbReference type="ARBA" id="ARBA00022525"/>
    </source>
</evidence>
<organism evidence="7 8">
    <name type="scientific">Podospora didyma</name>
    <dbReference type="NCBI Taxonomy" id="330526"/>
    <lineage>
        <taxon>Eukaryota</taxon>
        <taxon>Fungi</taxon>
        <taxon>Dikarya</taxon>
        <taxon>Ascomycota</taxon>
        <taxon>Pezizomycotina</taxon>
        <taxon>Sordariomycetes</taxon>
        <taxon>Sordariomycetidae</taxon>
        <taxon>Sordariales</taxon>
        <taxon>Podosporaceae</taxon>
        <taxon>Podospora</taxon>
    </lineage>
</organism>
<evidence type="ECO:0000313" key="8">
    <source>
        <dbReference type="Proteomes" id="UP001285441"/>
    </source>
</evidence>
<accession>A0AAE0N564</accession>
<dbReference type="SUPFAM" id="SSF57180">
    <property type="entry name" value="Cellulose-binding domain"/>
    <property type="match status" value="1"/>
</dbReference>
<sequence>MVQLYFLTSLLAGTVAAQRWTTRWGGGGGGRPTTVAPQPQVPTTTQKQAAPGGTQSLYGQCGGQQWTGATICPVGAYCKSTPTNVWYAQCVAVAGDSPLTPNPDVTIRTLTTVFSVGGPTPTVISTRITYLTPKPSSTSVASVVTVTLTPDEPCEHEFYC</sequence>
<evidence type="ECO:0000256" key="1">
    <source>
        <dbReference type="ARBA" id="ARBA00004613"/>
    </source>
</evidence>
<reference evidence="7" key="1">
    <citation type="journal article" date="2023" name="Mol. Phylogenet. Evol.">
        <title>Genome-scale phylogeny and comparative genomics of the fungal order Sordariales.</title>
        <authorList>
            <person name="Hensen N."/>
            <person name="Bonometti L."/>
            <person name="Westerberg I."/>
            <person name="Brannstrom I.O."/>
            <person name="Guillou S."/>
            <person name="Cros-Aarteil S."/>
            <person name="Calhoun S."/>
            <person name="Haridas S."/>
            <person name="Kuo A."/>
            <person name="Mondo S."/>
            <person name="Pangilinan J."/>
            <person name="Riley R."/>
            <person name="LaButti K."/>
            <person name="Andreopoulos B."/>
            <person name="Lipzen A."/>
            <person name="Chen C."/>
            <person name="Yan M."/>
            <person name="Daum C."/>
            <person name="Ng V."/>
            <person name="Clum A."/>
            <person name="Steindorff A."/>
            <person name="Ohm R.A."/>
            <person name="Martin F."/>
            <person name="Silar P."/>
            <person name="Natvig D.O."/>
            <person name="Lalanne C."/>
            <person name="Gautier V."/>
            <person name="Ament-Velasquez S.L."/>
            <person name="Kruys A."/>
            <person name="Hutchinson M.I."/>
            <person name="Powell A.J."/>
            <person name="Barry K."/>
            <person name="Miller A.N."/>
            <person name="Grigoriev I.V."/>
            <person name="Debuchy R."/>
            <person name="Gladieux P."/>
            <person name="Hiltunen Thoren M."/>
            <person name="Johannesson H."/>
        </authorList>
    </citation>
    <scope>NUCLEOTIDE SEQUENCE</scope>
    <source>
        <strain evidence="7">CBS 232.78</strain>
    </source>
</reference>
<dbReference type="GO" id="GO:0005576">
    <property type="term" value="C:extracellular region"/>
    <property type="evidence" value="ECO:0007669"/>
    <property type="project" value="UniProtKB-SubCell"/>
</dbReference>
<dbReference type="Proteomes" id="UP001285441">
    <property type="component" value="Unassembled WGS sequence"/>
</dbReference>
<evidence type="ECO:0000256" key="4">
    <source>
        <dbReference type="SAM" id="MobiDB-lite"/>
    </source>
</evidence>
<feature type="signal peptide" evidence="5">
    <location>
        <begin position="1"/>
        <end position="17"/>
    </location>
</feature>
<evidence type="ECO:0000256" key="3">
    <source>
        <dbReference type="ARBA" id="ARBA00022729"/>
    </source>
</evidence>
<dbReference type="SMART" id="SM00236">
    <property type="entry name" value="fCBD"/>
    <property type="match status" value="1"/>
</dbReference>
<feature type="chain" id="PRO_5042049189" description="CBM1 domain-containing protein" evidence="5">
    <location>
        <begin position="18"/>
        <end position="160"/>
    </location>
</feature>
<name>A0AAE0N564_9PEZI</name>
<comment type="caution">
    <text evidence="7">The sequence shown here is derived from an EMBL/GenBank/DDBJ whole genome shotgun (WGS) entry which is preliminary data.</text>
</comment>
<dbReference type="InterPro" id="IPR000254">
    <property type="entry name" value="CBD"/>
</dbReference>
<reference evidence="7" key="2">
    <citation type="submission" date="2023-06" db="EMBL/GenBank/DDBJ databases">
        <authorList>
            <consortium name="Lawrence Berkeley National Laboratory"/>
            <person name="Haridas S."/>
            <person name="Hensen N."/>
            <person name="Bonometti L."/>
            <person name="Westerberg I."/>
            <person name="Brannstrom I.O."/>
            <person name="Guillou S."/>
            <person name="Cros-Aarteil S."/>
            <person name="Calhoun S."/>
            <person name="Kuo A."/>
            <person name="Mondo S."/>
            <person name="Pangilinan J."/>
            <person name="Riley R."/>
            <person name="LaButti K."/>
            <person name="Andreopoulos B."/>
            <person name="Lipzen A."/>
            <person name="Chen C."/>
            <person name="Yanf M."/>
            <person name="Daum C."/>
            <person name="Ng V."/>
            <person name="Clum A."/>
            <person name="Steindorff A."/>
            <person name="Ohm R."/>
            <person name="Martin F."/>
            <person name="Silar P."/>
            <person name="Natvig D."/>
            <person name="Lalanne C."/>
            <person name="Gautier V."/>
            <person name="Ament-velasquez S.L."/>
            <person name="Kruys A."/>
            <person name="Hutchinson M.I."/>
            <person name="Powell A.J."/>
            <person name="Barry K."/>
            <person name="Miller A.N."/>
            <person name="Grigoriev I.V."/>
            <person name="Debuchy R."/>
            <person name="Gladieux P."/>
            <person name="Thoren M.H."/>
            <person name="Johannesson H."/>
        </authorList>
    </citation>
    <scope>NUCLEOTIDE SEQUENCE</scope>
    <source>
        <strain evidence="7">CBS 232.78</strain>
    </source>
</reference>
<feature type="compositionally biased region" description="Low complexity" evidence="4">
    <location>
        <begin position="32"/>
        <end position="49"/>
    </location>
</feature>